<proteinExistence type="predicted"/>
<dbReference type="InterPro" id="IPR043502">
    <property type="entry name" value="DNA/RNA_pol_sf"/>
</dbReference>
<evidence type="ECO:0000313" key="8">
    <source>
        <dbReference type="EMBL" id="RDX82100.1"/>
    </source>
</evidence>
<dbReference type="PANTHER" id="PTHR34072">
    <property type="entry name" value="ENZYMATIC POLYPROTEIN-RELATED"/>
    <property type="match status" value="1"/>
</dbReference>
<comment type="caution">
    <text evidence="8">The sequence shown here is derived from an EMBL/GenBank/DDBJ whole genome shotgun (WGS) entry which is preliminary data.</text>
</comment>
<keyword evidence="1" id="KW-0808">Transferase</keyword>
<dbReference type="AlphaFoldDB" id="A0A371FVB1"/>
<reference evidence="8" key="1">
    <citation type="submission" date="2018-05" db="EMBL/GenBank/DDBJ databases">
        <title>Draft genome of Mucuna pruriens seed.</title>
        <authorList>
            <person name="Nnadi N.E."/>
            <person name="Vos R."/>
            <person name="Hasami M.H."/>
            <person name="Devisetty U.K."/>
            <person name="Aguiy J.C."/>
        </authorList>
    </citation>
    <scope>NUCLEOTIDE SEQUENCE [LARGE SCALE GENOMIC DNA]</scope>
    <source>
        <strain evidence="8">JCA_2017</strain>
    </source>
</reference>
<evidence type="ECO:0000313" key="9">
    <source>
        <dbReference type="Proteomes" id="UP000257109"/>
    </source>
</evidence>
<feature type="domain" description="Reverse transcriptase RNase H-like" evidence="7">
    <location>
        <begin position="2"/>
        <end position="76"/>
    </location>
</feature>
<dbReference type="CDD" id="cd09274">
    <property type="entry name" value="RNase_HI_RT_Ty3"/>
    <property type="match status" value="1"/>
</dbReference>
<dbReference type="Pfam" id="PF17917">
    <property type="entry name" value="RT_RNaseH"/>
    <property type="match status" value="1"/>
</dbReference>
<evidence type="ECO:0000256" key="4">
    <source>
        <dbReference type="ARBA" id="ARBA00022759"/>
    </source>
</evidence>
<dbReference type="OrthoDB" id="10055717at2759"/>
<dbReference type="GO" id="GO:0004519">
    <property type="term" value="F:endonuclease activity"/>
    <property type="evidence" value="ECO:0007669"/>
    <property type="project" value="UniProtKB-KW"/>
</dbReference>
<dbReference type="GO" id="GO:0003964">
    <property type="term" value="F:RNA-directed DNA polymerase activity"/>
    <property type="evidence" value="ECO:0007669"/>
    <property type="project" value="UniProtKB-KW"/>
</dbReference>
<organism evidence="8 9">
    <name type="scientific">Mucuna pruriens</name>
    <name type="common">Velvet bean</name>
    <name type="synonym">Dolichos pruriens</name>
    <dbReference type="NCBI Taxonomy" id="157652"/>
    <lineage>
        <taxon>Eukaryota</taxon>
        <taxon>Viridiplantae</taxon>
        <taxon>Streptophyta</taxon>
        <taxon>Embryophyta</taxon>
        <taxon>Tracheophyta</taxon>
        <taxon>Spermatophyta</taxon>
        <taxon>Magnoliopsida</taxon>
        <taxon>eudicotyledons</taxon>
        <taxon>Gunneridae</taxon>
        <taxon>Pentapetalae</taxon>
        <taxon>rosids</taxon>
        <taxon>fabids</taxon>
        <taxon>Fabales</taxon>
        <taxon>Fabaceae</taxon>
        <taxon>Papilionoideae</taxon>
        <taxon>50 kb inversion clade</taxon>
        <taxon>NPAAA clade</taxon>
        <taxon>indigoferoid/millettioid clade</taxon>
        <taxon>Phaseoleae</taxon>
        <taxon>Mucuna</taxon>
    </lineage>
</organism>
<keyword evidence="5" id="KW-0378">Hydrolase</keyword>
<sequence length="223" mass="25565">MHVIAYASHTMDSAQQNYTTIEKELLAIFFSLDKFRAYLLGSRIIVFSDHATLRYLLKKHDAKSRLIRWMLLLQEFNIEIRDKKELKEKANQCLFETSSQMSSCCTSKRPHHGLSTYAIMWQHLNFHQRHPSHTRKNSRVTPNTTYGMIPTFRDSIVIKSFASAFLTPRSIRSSNYATQHLEAATMDQLGLLGKCLTVASIGLIFLDTLINSSPPATNVRKLE</sequence>
<evidence type="ECO:0000256" key="1">
    <source>
        <dbReference type="ARBA" id="ARBA00022679"/>
    </source>
</evidence>
<dbReference type="EMBL" id="QJKJ01007747">
    <property type="protein sequence ID" value="RDX82100.1"/>
    <property type="molecule type" value="Genomic_DNA"/>
</dbReference>
<evidence type="ECO:0000259" key="7">
    <source>
        <dbReference type="Pfam" id="PF17917"/>
    </source>
</evidence>
<dbReference type="GO" id="GO:0016787">
    <property type="term" value="F:hydrolase activity"/>
    <property type="evidence" value="ECO:0007669"/>
    <property type="project" value="UniProtKB-KW"/>
</dbReference>
<dbReference type="Proteomes" id="UP000257109">
    <property type="component" value="Unassembled WGS sequence"/>
</dbReference>
<evidence type="ECO:0000256" key="6">
    <source>
        <dbReference type="ARBA" id="ARBA00022918"/>
    </source>
</evidence>
<name>A0A371FVB1_MUCPR</name>
<protein>
    <submittedName>
        <fullName evidence="8">Retrovirus-related Pol polyprotein from transposon 17.6</fullName>
    </submittedName>
</protein>
<keyword evidence="3" id="KW-0540">Nuclease</keyword>
<keyword evidence="2" id="KW-0548">Nucleotidyltransferase</keyword>
<keyword evidence="6" id="KW-0695">RNA-directed DNA polymerase</keyword>
<dbReference type="PANTHER" id="PTHR34072:SF57">
    <property type="entry name" value="RNA-DIRECTED DNA POLYMERASE"/>
    <property type="match status" value="1"/>
</dbReference>
<dbReference type="SUPFAM" id="SSF56672">
    <property type="entry name" value="DNA/RNA polymerases"/>
    <property type="match status" value="1"/>
</dbReference>
<accession>A0A371FVB1</accession>
<keyword evidence="4" id="KW-0255">Endonuclease</keyword>
<evidence type="ECO:0000256" key="5">
    <source>
        <dbReference type="ARBA" id="ARBA00022801"/>
    </source>
</evidence>
<evidence type="ECO:0000256" key="2">
    <source>
        <dbReference type="ARBA" id="ARBA00022695"/>
    </source>
</evidence>
<feature type="non-terminal residue" evidence="8">
    <location>
        <position position="1"/>
    </location>
</feature>
<evidence type="ECO:0000256" key="3">
    <source>
        <dbReference type="ARBA" id="ARBA00022722"/>
    </source>
</evidence>
<dbReference type="InterPro" id="IPR041373">
    <property type="entry name" value="RT_RNaseH"/>
</dbReference>
<gene>
    <name evidence="8" type="primary">pol</name>
    <name evidence="8" type="ORF">CR513_37158</name>
</gene>
<keyword evidence="9" id="KW-1185">Reference proteome</keyword>